<dbReference type="SMART" id="SM01002">
    <property type="entry name" value="AlaDh_PNT_C"/>
    <property type="match status" value="1"/>
</dbReference>
<dbReference type="InterPro" id="IPR007886">
    <property type="entry name" value="AlaDH/PNT_N"/>
</dbReference>
<keyword evidence="4" id="KW-1278">Translocase</keyword>
<dbReference type="CDD" id="cd05304">
    <property type="entry name" value="Rubrum_tdh"/>
    <property type="match status" value="1"/>
</dbReference>
<dbReference type="GO" id="GO:0006740">
    <property type="term" value="P:NADPH regeneration"/>
    <property type="evidence" value="ECO:0007669"/>
    <property type="project" value="TreeGrafter"/>
</dbReference>
<dbReference type="InterPro" id="IPR007698">
    <property type="entry name" value="AlaDH/PNT_NAD(H)-bd"/>
</dbReference>
<evidence type="ECO:0000256" key="1">
    <source>
        <dbReference type="ARBA" id="ARBA00012943"/>
    </source>
</evidence>
<dbReference type="Pfam" id="PF01262">
    <property type="entry name" value="AlaDh_PNT_C"/>
    <property type="match status" value="1"/>
</dbReference>
<dbReference type="PANTHER" id="PTHR10160:SF19">
    <property type="entry name" value="PROTON-TRANSLOCATING NAD(P)(+) TRANSHYDROGENASE"/>
    <property type="match status" value="1"/>
</dbReference>
<dbReference type="AlphaFoldDB" id="A0A6J6X324"/>
<keyword evidence="3" id="KW-0521">NADP</keyword>
<evidence type="ECO:0000256" key="5">
    <source>
        <dbReference type="ARBA" id="ARBA00023027"/>
    </source>
</evidence>
<dbReference type="GO" id="GO:0005886">
    <property type="term" value="C:plasma membrane"/>
    <property type="evidence" value="ECO:0007669"/>
    <property type="project" value="TreeGrafter"/>
</dbReference>
<keyword evidence="5" id="KW-0520">NAD</keyword>
<dbReference type="GO" id="GO:0050661">
    <property type="term" value="F:NADP binding"/>
    <property type="evidence" value="ECO:0007669"/>
    <property type="project" value="TreeGrafter"/>
</dbReference>
<name>A0A6J6X324_9ZZZZ</name>
<dbReference type="InterPro" id="IPR036291">
    <property type="entry name" value="NAD(P)-bd_dom_sf"/>
</dbReference>
<dbReference type="PROSITE" id="PS00837">
    <property type="entry name" value="ALADH_PNT_2"/>
    <property type="match status" value="1"/>
</dbReference>
<evidence type="ECO:0000256" key="6">
    <source>
        <dbReference type="ARBA" id="ARBA00048202"/>
    </source>
</evidence>
<dbReference type="GO" id="GO:0008750">
    <property type="term" value="F:proton-translocating NAD(P)+ transhydrogenase activity"/>
    <property type="evidence" value="ECO:0007669"/>
    <property type="project" value="UniProtKB-EC"/>
</dbReference>
<dbReference type="PANTHER" id="PTHR10160">
    <property type="entry name" value="NAD(P) TRANSHYDROGENASE"/>
    <property type="match status" value="1"/>
</dbReference>
<proteinExistence type="predicted"/>
<evidence type="ECO:0000256" key="3">
    <source>
        <dbReference type="ARBA" id="ARBA00022857"/>
    </source>
</evidence>
<accession>A0A6J6X324</accession>
<dbReference type="SUPFAM" id="SSF51735">
    <property type="entry name" value="NAD(P)-binding Rossmann-fold domains"/>
    <property type="match status" value="1"/>
</dbReference>
<feature type="domain" description="Alanine dehydrogenase/pyridine nucleotide transhydrogenase NAD(H)-binding" evidence="7">
    <location>
        <begin position="138"/>
        <end position="300"/>
    </location>
</feature>
<evidence type="ECO:0000256" key="2">
    <source>
        <dbReference type="ARBA" id="ARBA00022741"/>
    </source>
</evidence>
<evidence type="ECO:0000313" key="9">
    <source>
        <dbReference type="EMBL" id="CAB4789964.1"/>
    </source>
</evidence>
<dbReference type="Pfam" id="PF05222">
    <property type="entry name" value="AlaDh_PNT_N"/>
    <property type="match status" value="1"/>
</dbReference>
<organism evidence="9">
    <name type="scientific">freshwater metagenome</name>
    <dbReference type="NCBI Taxonomy" id="449393"/>
    <lineage>
        <taxon>unclassified sequences</taxon>
        <taxon>metagenomes</taxon>
        <taxon>ecological metagenomes</taxon>
    </lineage>
</organism>
<comment type="catalytic activity">
    <reaction evidence="6">
        <text>NAD(+) + NADPH + H(+)(in) = NADH + NADP(+) + H(+)(out)</text>
        <dbReference type="Rhea" id="RHEA:47992"/>
        <dbReference type="ChEBI" id="CHEBI:15378"/>
        <dbReference type="ChEBI" id="CHEBI:57540"/>
        <dbReference type="ChEBI" id="CHEBI:57783"/>
        <dbReference type="ChEBI" id="CHEBI:57945"/>
        <dbReference type="ChEBI" id="CHEBI:58349"/>
        <dbReference type="EC" id="7.1.1.1"/>
    </reaction>
</comment>
<dbReference type="SUPFAM" id="SSF52283">
    <property type="entry name" value="Formate/glycerate dehydrogenase catalytic domain-like"/>
    <property type="match status" value="1"/>
</dbReference>
<evidence type="ECO:0000259" key="8">
    <source>
        <dbReference type="SMART" id="SM01003"/>
    </source>
</evidence>
<evidence type="ECO:0000259" key="7">
    <source>
        <dbReference type="SMART" id="SM01002"/>
    </source>
</evidence>
<reference evidence="9" key="1">
    <citation type="submission" date="2020-05" db="EMBL/GenBank/DDBJ databases">
        <authorList>
            <person name="Chiriac C."/>
            <person name="Salcher M."/>
            <person name="Ghai R."/>
            <person name="Kavagutti S V."/>
        </authorList>
    </citation>
    <scope>NUCLEOTIDE SEQUENCE</scope>
</reference>
<keyword evidence="2" id="KW-0547">Nucleotide-binding</keyword>
<dbReference type="EC" id="7.1.1.1" evidence="1"/>
<gene>
    <name evidence="9" type="ORF">UFOPK2958_01101</name>
</gene>
<evidence type="ECO:0000256" key="4">
    <source>
        <dbReference type="ARBA" id="ARBA00022967"/>
    </source>
</evidence>
<protein>
    <recommendedName>
        <fullName evidence="1">proton-translocating NAD(P)(+) transhydrogenase</fullName>
        <ecNumber evidence="1">7.1.1.1</ecNumber>
    </recommendedName>
</protein>
<dbReference type="Gene3D" id="3.40.50.720">
    <property type="entry name" value="NAD(P)-binding Rossmann-like Domain"/>
    <property type="match status" value="2"/>
</dbReference>
<dbReference type="EMBL" id="CAFAAB010000135">
    <property type="protein sequence ID" value="CAB4789964.1"/>
    <property type="molecule type" value="Genomic_DNA"/>
</dbReference>
<dbReference type="SMART" id="SM01003">
    <property type="entry name" value="AlaDh_PNT_N"/>
    <property type="match status" value="1"/>
</dbReference>
<feature type="domain" description="Alanine dehydrogenase/pyridine nucleotide transhydrogenase N-terminal" evidence="8">
    <location>
        <begin position="2"/>
        <end position="129"/>
    </location>
</feature>
<dbReference type="InterPro" id="IPR008143">
    <property type="entry name" value="Ala_DH/PNT_CS2"/>
</dbReference>
<sequence>MRETRVGETRVALTPDAVKTLVADGFEVQVQSGAGTASHFTDESYRTAGASVVDSPSGDATFRVNAPTIEEARAVPEGTLHLSFLSPVLSADVVKVLVERKVTVVSFDLVPRISRAQYMDALSSQATVSGYRSALAGATYFDRFFPLLTTAAGTIRPAKVLVMGVGVAGLQAISTARRLGAKVRAYDVRSAAKEEAESAGAVFVKLGVTADAAGGYARELTAEERAEQQAALAGEVANADIVITTAAVPGRKAPILLTQVMVEGMGEGSIVIDMAADGGGNCELTKAGEVIEHNGVRIVGLSNPPAQMGAHASFMYANNVLKLFGLFGAKGQIAPDWNDEVVVGSTVTVGGKVNHAPTAEALGVSHEPIVAPAKEAE</sequence>
<dbReference type="GO" id="GO:0016491">
    <property type="term" value="F:oxidoreductase activity"/>
    <property type="evidence" value="ECO:0007669"/>
    <property type="project" value="InterPro"/>
</dbReference>